<evidence type="ECO:0000313" key="4">
    <source>
        <dbReference type="EMBL" id="KAK3297591.1"/>
    </source>
</evidence>
<feature type="region of interest" description="Disordered" evidence="2">
    <location>
        <begin position="1"/>
        <end position="68"/>
    </location>
</feature>
<dbReference type="Pfam" id="PF05057">
    <property type="entry name" value="DUF676"/>
    <property type="match status" value="1"/>
</dbReference>
<dbReference type="PANTHER" id="PTHR47842:SF3">
    <property type="entry name" value="DUF676 DOMAIN-CONTAINING PROTEIN"/>
    <property type="match status" value="1"/>
</dbReference>
<evidence type="ECO:0000313" key="5">
    <source>
        <dbReference type="Proteomes" id="UP001278766"/>
    </source>
</evidence>
<protein>
    <recommendedName>
        <fullName evidence="3">DUF676 domain-containing protein</fullName>
    </recommendedName>
</protein>
<keyword evidence="5" id="KW-1185">Reference proteome</keyword>
<feature type="compositionally biased region" description="Basic and acidic residues" evidence="2">
    <location>
        <begin position="444"/>
        <end position="456"/>
    </location>
</feature>
<name>A0AAE0HL04_9PEZI</name>
<dbReference type="RefSeq" id="XP_062661105.1">
    <property type="nucleotide sequence ID" value="XM_062805974.1"/>
</dbReference>
<feature type="compositionally biased region" description="Low complexity" evidence="2">
    <location>
        <begin position="249"/>
        <end position="268"/>
    </location>
</feature>
<dbReference type="EMBL" id="JAUEPN010000003">
    <property type="protein sequence ID" value="KAK3297591.1"/>
    <property type="molecule type" value="Genomic_DNA"/>
</dbReference>
<dbReference type="InterPro" id="IPR007751">
    <property type="entry name" value="DUF676_lipase-like"/>
</dbReference>
<dbReference type="GeneID" id="87842922"/>
<reference evidence="4" key="1">
    <citation type="journal article" date="2023" name="Mol. Phylogenet. Evol.">
        <title>Genome-scale phylogeny and comparative genomics of the fungal order Sordariales.</title>
        <authorList>
            <person name="Hensen N."/>
            <person name="Bonometti L."/>
            <person name="Westerberg I."/>
            <person name="Brannstrom I.O."/>
            <person name="Guillou S."/>
            <person name="Cros-Aarteil S."/>
            <person name="Calhoun S."/>
            <person name="Haridas S."/>
            <person name="Kuo A."/>
            <person name="Mondo S."/>
            <person name="Pangilinan J."/>
            <person name="Riley R."/>
            <person name="LaButti K."/>
            <person name="Andreopoulos B."/>
            <person name="Lipzen A."/>
            <person name="Chen C."/>
            <person name="Yan M."/>
            <person name="Daum C."/>
            <person name="Ng V."/>
            <person name="Clum A."/>
            <person name="Steindorff A."/>
            <person name="Ohm R.A."/>
            <person name="Martin F."/>
            <person name="Silar P."/>
            <person name="Natvig D.O."/>
            <person name="Lalanne C."/>
            <person name="Gautier V."/>
            <person name="Ament-Velasquez S.L."/>
            <person name="Kruys A."/>
            <person name="Hutchinson M.I."/>
            <person name="Powell A.J."/>
            <person name="Barry K."/>
            <person name="Miller A.N."/>
            <person name="Grigoriev I.V."/>
            <person name="Debuchy R."/>
            <person name="Gladieux P."/>
            <person name="Hiltunen Thoren M."/>
            <person name="Johannesson H."/>
        </authorList>
    </citation>
    <scope>NUCLEOTIDE SEQUENCE</scope>
    <source>
        <strain evidence="4">CBS 168.71</strain>
    </source>
</reference>
<accession>A0AAE0HL04</accession>
<feature type="compositionally biased region" description="Basic and acidic residues" evidence="2">
    <location>
        <begin position="608"/>
        <end position="623"/>
    </location>
</feature>
<feature type="domain" description="DUF676" evidence="3">
    <location>
        <begin position="74"/>
        <end position="193"/>
    </location>
</feature>
<dbReference type="Proteomes" id="UP001278766">
    <property type="component" value="Unassembled WGS sequence"/>
</dbReference>
<dbReference type="PANTHER" id="PTHR47842">
    <property type="entry name" value="EXPRESSED PROTEIN"/>
    <property type="match status" value="1"/>
</dbReference>
<evidence type="ECO:0000256" key="2">
    <source>
        <dbReference type="SAM" id="MobiDB-lite"/>
    </source>
</evidence>
<feature type="compositionally biased region" description="Low complexity" evidence="2">
    <location>
        <begin position="484"/>
        <end position="500"/>
    </location>
</feature>
<feature type="compositionally biased region" description="Pro residues" evidence="2">
    <location>
        <begin position="514"/>
        <end position="528"/>
    </location>
</feature>
<gene>
    <name evidence="4" type="ORF">B0H64DRAFT_431496</name>
</gene>
<organism evidence="4 5">
    <name type="scientific">Chaetomium fimeti</name>
    <dbReference type="NCBI Taxonomy" id="1854472"/>
    <lineage>
        <taxon>Eukaryota</taxon>
        <taxon>Fungi</taxon>
        <taxon>Dikarya</taxon>
        <taxon>Ascomycota</taxon>
        <taxon>Pezizomycotina</taxon>
        <taxon>Sordariomycetes</taxon>
        <taxon>Sordariomycetidae</taxon>
        <taxon>Sordariales</taxon>
        <taxon>Chaetomiaceae</taxon>
        <taxon>Chaetomium</taxon>
    </lineage>
</organism>
<dbReference type="AlphaFoldDB" id="A0AAE0HL04"/>
<proteinExistence type="inferred from homology"/>
<comment type="caution">
    <text evidence="4">The sequence shown here is derived from an EMBL/GenBank/DDBJ whole genome shotgun (WGS) entry which is preliminary data.</text>
</comment>
<feature type="region of interest" description="Disordered" evidence="2">
    <location>
        <begin position="365"/>
        <end position="626"/>
    </location>
</feature>
<feature type="compositionally biased region" description="Basic and acidic residues" evidence="2">
    <location>
        <begin position="558"/>
        <end position="582"/>
    </location>
</feature>
<dbReference type="SUPFAM" id="SSF53474">
    <property type="entry name" value="alpha/beta-Hydrolases"/>
    <property type="match status" value="1"/>
</dbReference>
<feature type="region of interest" description="Disordered" evidence="2">
    <location>
        <begin position="227"/>
        <end position="273"/>
    </location>
</feature>
<dbReference type="InterPro" id="IPR029058">
    <property type="entry name" value="AB_hydrolase_fold"/>
</dbReference>
<evidence type="ECO:0000256" key="1">
    <source>
        <dbReference type="ARBA" id="ARBA00007920"/>
    </source>
</evidence>
<evidence type="ECO:0000259" key="3">
    <source>
        <dbReference type="Pfam" id="PF05057"/>
    </source>
</evidence>
<feature type="compositionally biased region" description="Polar residues" evidence="2">
    <location>
        <begin position="471"/>
        <end position="483"/>
    </location>
</feature>
<sequence length="695" mass="75900">MQQTPTPGPGSSMLNTDDAPGGPLPSFSDLSLANKSGPYGLSGPQWSSRDPRTSSTQSLVPSTEDGDEDNRKRRLLVVYIHGFMGNNSSFRSFPAHVHSFLKNLLAETHVIHTKIYPRYKTYKSIDVACENFSKWLAPHESPTTDVVLVGHSMGGLLAADVVLLPRQSPYNTASPFRHRILGTISLDAPLLGLHPGIVVSGIASLFRPAPSPPGMNEGQQLDYLQPAQSQGLSPDPSIYSEVSPPSGASSPSLNPYPSSSTGSSSTLPPRDPYFNPPFPNDVPFVDRGWFKNVLHFATKHKEENLVYAAANHIVSHLEFGACLADYPELKSRYNRLRQLEDDGDWSQPGRVRVRFSNYYTVSTGVIKKPRTPSPDGASGGLGTRGESGRPSYETDSLAPALGESTEESRVRTPRISVEEYSDGSERDSLQMLEPMPEPEFEPQPELKAESEIKTELELELELEPESELKPSNQPAEPPSQQEDNTLGTDPTPTATPTDNDGPPPEEQPANQNPDLPPIPSVPAPPTPPDLDAYPDKESRKQALKTYKTAAKAHSQALKARDKALKDRQKALDKQQRQADKLAKKQAKLLLQTQPPPTPAAAAADDDTNPLKEKEKAKSKEKPPRLRKFCMLPSKAKAGLDPAWVDVYMEGVDEVGAHCGLFLPGPHYERLVGDVGERAARWVWEDASRRAVVDGG</sequence>
<feature type="compositionally biased region" description="Polar residues" evidence="2">
    <location>
        <begin position="44"/>
        <end position="61"/>
    </location>
</feature>
<reference evidence="4" key="2">
    <citation type="submission" date="2023-06" db="EMBL/GenBank/DDBJ databases">
        <authorList>
            <consortium name="Lawrence Berkeley National Laboratory"/>
            <person name="Haridas S."/>
            <person name="Hensen N."/>
            <person name="Bonometti L."/>
            <person name="Westerberg I."/>
            <person name="Brannstrom I.O."/>
            <person name="Guillou S."/>
            <person name="Cros-Aarteil S."/>
            <person name="Calhoun S."/>
            <person name="Kuo A."/>
            <person name="Mondo S."/>
            <person name="Pangilinan J."/>
            <person name="Riley R."/>
            <person name="Labutti K."/>
            <person name="Andreopoulos B."/>
            <person name="Lipzen A."/>
            <person name="Chen C."/>
            <person name="Yanf M."/>
            <person name="Daum C."/>
            <person name="Ng V."/>
            <person name="Clum A."/>
            <person name="Steindorff A."/>
            <person name="Ohm R."/>
            <person name="Martin F."/>
            <person name="Silar P."/>
            <person name="Natvig D."/>
            <person name="Lalanne C."/>
            <person name="Gautier V."/>
            <person name="Ament-Velasquez S.L."/>
            <person name="Kruys A."/>
            <person name="Hutchinson M.I."/>
            <person name="Powell A.J."/>
            <person name="Barry K."/>
            <person name="Miller A.N."/>
            <person name="Grigoriev I.V."/>
            <person name="Debuchy R."/>
            <person name="Gladieux P."/>
            <person name="Thoren M.H."/>
            <person name="Johannesson H."/>
        </authorList>
    </citation>
    <scope>NUCLEOTIDE SEQUENCE</scope>
    <source>
        <strain evidence="4">CBS 168.71</strain>
    </source>
</reference>
<comment type="similarity">
    <text evidence="1">Belongs to the putative lipase ROG1 family.</text>
</comment>
<dbReference type="Gene3D" id="3.40.50.1820">
    <property type="entry name" value="alpha/beta hydrolase"/>
    <property type="match status" value="1"/>
</dbReference>